<reference evidence="8" key="1">
    <citation type="submission" date="2016-10" db="EMBL/GenBank/DDBJ databases">
        <authorList>
            <person name="Varghese N."/>
            <person name="Submissions S."/>
        </authorList>
    </citation>
    <scope>NUCLEOTIDE SEQUENCE [LARGE SCALE GENOMIC DNA]</scope>
    <source>
        <strain evidence="8">DSM 45789</strain>
    </source>
</reference>
<evidence type="ECO:0000256" key="1">
    <source>
        <dbReference type="ARBA" id="ARBA00001561"/>
    </source>
</evidence>
<dbReference type="InterPro" id="IPR002502">
    <property type="entry name" value="Amidase_domain"/>
</dbReference>
<protein>
    <recommendedName>
        <fullName evidence="2">N-acetylmuramoyl-L-alanine amidase</fullName>
        <ecNumber evidence="2">3.5.1.28</ecNumber>
    </recommendedName>
</protein>
<dbReference type="FunFam" id="3.40.80.10:FF:000006">
    <property type="entry name" value="N-acetylmuramoyl-L-alanine amidase"/>
    <property type="match status" value="1"/>
</dbReference>
<evidence type="ECO:0000259" key="6">
    <source>
        <dbReference type="SMART" id="SM00644"/>
    </source>
</evidence>
<dbReference type="EC" id="3.5.1.28" evidence="2"/>
<gene>
    <name evidence="7" type="ORF">SAMN05444972_102200</name>
</gene>
<evidence type="ECO:0000256" key="2">
    <source>
        <dbReference type="ARBA" id="ARBA00011901"/>
    </source>
</evidence>
<evidence type="ECO:0000256" key="3">
    <source>
        <dbReference type="ARBA" id="ARBA00022801"/>
    </source>
</evidence>
<keyword evidence="4" id="KW-0961">Cell wall biogenesis/degradation</keyword>
<organism evidence="7 8">
    <name type="scientific">Marininema halotolerans</name>
    <dbReference type="NCBI Taxonomy" id="1155944"/>
    <lineage>
        <taxon>Bacteria</taxon>
        <taxon>Bacillati</taxon>
        <taxon>Bacillota</taxon>
        <taxon>Bacilli</taxon>
        <taxon>Bacillales</taxon>
        <taxon>Thermoactinomycetaceae</taxon>
        <taxon>Marininema</taxon>
    </lineage>
</organism>
<evidence type="ECO:0000256" key="5">
    <source>
        <dbReference type="SAM" id="Phobius"/>
    </source>
</evidence>
<keyword evidence="8" id="KW-1185">Reference proteome</keyword>
<dbReference type="InterPro" id="IPR023346">
    <property type="entry name" value="Lysozyme-like_dom_sf"/>
</dbReference>
<evidence type="ECO:0000313" key="7">
    <source>
        <dbReference type="EMBL" id="SFS44851.1"/>
    </source>
</evidence>
<name>A0A1I6PX82_9BACL</name>
<dbReference type="Pfam" id="PF01510">
    <property type="entry name" value="Amidase_2"/>
    <property type="match status" value="1"/>
</dbReference>
<sequence>MVHSIERVLKDFEISIYPLFTFRQIEREEVGLNKARMGWMVVALIFVLSIVTPAVFAAKGLPMTMEKKGLNQSFQNAADEYDVPVSLLMAIGYVETHWEQNDGKASQMKGYGIMQLMDDKQGTLRLASRLTGVNQDTLKKDSSENIRGAAAVIDSFAKKSNKPRPQTLGEWYEVVADYAGFKDPSVTRMFADDVYDVLQKGVSQKVHGEELSIHSQTVKPHRGSLAHIETTAGKPDYESAEWEPVADGNFTAANRGSEDIKYIVIHTTQGSYSSAINWFQNPKSKVSAHFVLRSKDGEVTQMVHNRSIAWHARDYNTHSIGIEHEGYVEKSGWYTDKMYRSSAKLTRWLCEKYKIPMDRKHIIAHSEVPGTTHTDPGSKWDWDQYMKLVKE</sequence>
<dbReference type="InterPro" id="IPR051206">
    <property type="entry name" value="NAMLAA_amidase_2"/>
</dbReference>
<dbReference type="InterPro" id="IPR036505">
    <property type="entry name" value="Amidase/PGRP_sf"/>
</dbReference>
<dbReference type="SUPFAM" id="SSF55846">
    <property type="entry name" value="N-acetylmuramoyl-L-alanine amidase-like"/>
    <property type="match status" value="1"/>
</dbReference>
<keyword evidence="5" id="KW-1133">Transmembrane helix</keyword>
<dbReference type="CDD" id="cd06583">
    <property type="entry name" value="PGRP"/>
    <property type="match status" value="1"/>
</dbReference>
<dbReference type="GO" id="GO:0071555">
    <property type="term" value="P:cell wall organization"/>
    <property type="evidence" value="ECO:0007669"/>
    <property type="project" value="UniProtKB-KW"/>
</dbReference>
<dbReference type="GO" id="GO:0009253">
    <property type="term" value="P:peptidoglycan catabolic process"/>
    <property type="evidence" value="ECO:0007669"/>
    <property type="project" value="InterPro"/>
</dbReference>
<dbReference type="PANTHER" id="PTHR30417">
    <property type="entry name" value="N-ACETYLMURAMOYL-L-ALANINE AMIDASE AMID"/>
    <property type="match status" value="1"/>
</dbReference>
<feature type="transmembrane region" description="Helical" evidence="5">
    <location>
        <begin position="37"/>
        <end position="58"/>
    </location>
</feature>
<dbReference type="InterPro" id="IPR008258">
    <property type="entry name" value="Transglycosylase_SLT_dom_1"/>
</dbReference>
<dbReference type="Pfam" id="PF01464">
    <property type="entry name" value="SLT"/>
    <property type="match status" value="1"/>
</dbReference>
<keyword evidence="5" id="KW-0472">Membrane</keyword>
<dbReference type="SUPFAM" id="SSF53955">
    <property type="entry name" value="Lysozyme-like"/>
    <property type="match status" value="1"/>
</dbReference>
<dbReference type="GO" id="GO:0009254">
    <property type="term" value="P:peptidoglycan turnover"/>
    <property type="evidence" value="ECO:0007669"/>
    <property type="project" value="TreeGrafter"/>
</dbReference>
<dbReference type="Proteomes" id="UP000198660">
    <property type="component" value="Unassembled WGS sequence"/>
</dbReference>
<keyword evidence="5" id="KW-0812">Transmembrane</keyword>
<evidence type="ECO:0000256" key="4">
    <source>
        <dbReference type="ARBA" id="ARBA00023316"/>
    </source>
</evidence>
<feature type="domain" description="N-acetylmuramoyl-L-alanine amidase" evidence="6">
    <location>
        <begin position="250"/>
        <end position="377"/>
    </location>
</feature>
<dbReference type="PANTHER" id="PTHR30417:SF1">
    <property type="entry name" value="N-ACETYLMURAMOYL-L-ALANINE AMIDASE AMID"/>
    <property type="match status" value="1"/>
</dbReference>
<dbReference type="GO" id="GO:0008745">
    <property type="term" value="F:N-acetylmuramoyl-L-alanine amidase activity"/>
    <property type="evidence" value="ECO:0007669"/>
    <property type="project" value="UniProtKB-EC"/>
</dbReference>
<dbReference type="Gene3D" id="1.10.530.10">
    <property type="match status" value="1"/>
</dbReference>
<dbReference type="AlphaFoldDB" id="A0A1I6PX82"/>
<dbReference type="EMBL" id="FPAA01000002">
    <property type="protein sequence ID" value="SFS44851.1"/>
    <property type="molecule type" value="Genomic_DNA"/>
</dbReference>
<dbReference type="Gene3D" id="3.40.80.10">
    <property type="entry name" value="Peptidoglycan recognition protein-like"/>
    <property type="match status" value="1"/>
</dbReference>
<accession>A0A1I6PX82</accession>
<proteinExistence type="predicted"/>
<evidence type="ECO:0000313" key="8">
    <source>
        <dbReference type="Proteomes" id="UP000198660"/>
    </source>
</evidence>
<dbReference type="SMART" id="SM00644">
    <property type="entry name" value="Ami_2"/>
    <property type="match status" value="1"/>
</dbReference>
<keyword evidence="3" id="KW-0378">Hydrolase</keyword>
<comment type="catalytic activity">
    <reaction evidence="1">
        <text>Hydrolyzes the link between N-acetylmuramoyl residues and L-amino acid residues in certain cell-wall glycopeptides.</text>
        <dbReference type="EC" id="3.5.1.28"/>
    </reaction>
</comment>
<dbReference type="OrthoDB" id="66275at2"/>